<dbReference type="InterPro" id="IPR009018">
    <property type="entry name" value="Signal_recog_particle_SRP9/14"/>
</dbReference>
<evidence type="ECO:0000313" key="3">
    <source>
        <dbReference type="Proteomes" id="UP000324800"/>
    </source>
</evidence>
<dbReference type="Pfam" id="PF05486">
    <property type="entry name" value="SRP9-21"/>
    <property type="match status" value="1"/>
</dbReference>
<sequence length="70" mass="8355">MPRTKDFASFVRLSEELVAAYPLKTRIIMKYRNLEKKLVIHVTNDATHLKYTTRELLDSRSIERLMNLFK</sequence>
<gene>
    <name evidence="2" type="ORF">EZS28_015698</name>
</gene>
<dbReference type="Proteomes" id="UP000324800">
    <property type="component" value="Unassembled WGS sequence"/>
</dbReference>
<reference evidence="2 3" key="1">
    <citation type="submission" date="2019-03" db="EMBL/GenBank/DDBJ databases">
        <title>Single cell metagenomics reveals metabolic interactions within the superorganism composed of flagellate Streblomastix strix and complex community of Bacteroidetes bacteria on its surface.</title>
        <authorList>
            <person name="Treitli S.C."/>
            <person name="Kolisko M."/>
            <person name="Husnik F."/>
            <person name="Keeling P."/>
            <person name="Hampl V."/>
        </authorList>
    </citation>
    <scope>NUCLEOTIDE SEQUENCE [LARGE SCALE GENOMIC DNA]</scope>
    <source>
        <strain evidence="2">ST1C</strain>
    </source>
</reference>
<dbReference type="PANTHER" id="PTHR12834">
    <property type="entry name" value="SIGNAL RECOGNITION PARTICLE 9 KDA PROTEIN"/>
    <property type="match status" value="1"/>
</dbReference>
<dbReference type="Gene3D" id="3.30.720.10">
    <property type="entry name" value="Signal recognition particle alu RNA binding heterodimer, srp9/1"/>
    <property type="match status" value="1"/>
</dbReference>
<dbReference type="EMBL" id="SNRW01003852">
    <property type="protein sequence ID" value="KAA6388775.1"/>
    <property type="molecule type" value="Genomic_DNA"/>
</dbReference>
<dbReference type="AlphaFoldDB" id="A0A5J4W1N6"/>
<dbReference type="GO" id="GO:0005786">
    <property type="term" value="C:signal recognition particle, endoplasmic reticulum targeting"/>
    <property type="evidence" value="ECO:0007669"/>
    <property type="project" value="TreeGrafter"/>
</dbReference>
<dbReference type="SUPFAM" id="SSF54762">
    <property type="entry name" value="Signal recognition particle alu RNA binding heterodimer, SRP9/14"/>
    <property type="match status" value="1"/>
</dbReference>
<dbReference type="GO" id="GO:0008312">
    <property type="term" value="F:7S RNA binding"/>
    <property type="evidence" value="ECO:0007669"/>
    <property type="project" value="InterPro"/>
</dbReference>
<dbReference type="OrthoDB" id="360923at2759"/>
<dbReference type="InterPro" id="IPR039432">
    <property type="entry name" value="SRP9_dom"/>
</dbReference>
<evidence type="ECO:0000259" key="1">
    <source>
        <dbReference type="Pfam" id="PF05486"/>
    </source>
</evidence>
<name>A0A5J4W1N6_9EUKA</name>
<organism evidence="2 3">
    <name type="scientific">Streblomastix strix</name>
    <dbReference type="NCBI Taxonomy" id="222440"/>
    <lineage>
        <taxon>Eukaryota</taxon>
        <taxon>Metamonada</taxon>
        <taxon>Preaxostyla</taxon>
        <taxon>Oxymonadida</taxon>
        <taxon>Streblomastigidae</taxon>
        <taxon>Streblomastix</taxon>
    </lineage>
</organism>
<protein>
    <recommendedName>
        <fullName evidence="1">SRP9 domain-containing protein</fullName>
    </recommendedName>
</protein>
<accession>A0A5J4W1N6</accession>
<comment type="caution">
    <text evidence="2">The sequence shown here is derived from an EMBL/GenBank/DDBJ whole genome shotgun (WGS) entry which is preliminary data.</text>
</comment>
<dbReference type="InterPro" id="IPR039914">
    <property type="entry name" value="SRP9-like"/>
</dbReference>
<proteinExistence type="predicted"/>
<feature type="domain" description="SRP9" evidence="1">
    <location>
        <begin position="5"/>
        <end position="67"/>
    </location>
</feature>
<evidence type="ECO:0000313" key="2">
    <source>
        <dbReference type="EMBL" id="KAA6388775.1"/>
    </source>
</evidence>
<dbReference type="PANTHER" id="PTHR12834:SF12">
    <property type="entry name" value="SIGNAL RECOGNITION PARTICLE 9 KDA PROTEIN"/>
    <property type="match status" value="1"/>
</dbReference>
<dbReference type="GO" id="GO:0006614">
    <property type="term" value="P:SRP-dependent cotranslational protein targeting to membrane"/>
    <property type="evidence" value="ECO:0007669"/>
    <property type="project" value="InterPro"/>
</dbReference>